<comment type="function">
    <text evidence="5">Bidirectionally degrades single-stranded DNA into large acid-insoluble oligonucleotides, which are then degraded further into small acid-soluble oligonucleotides.</text>
</comment>
<dbReference type="EC" id="3.1.11.6" evidence="5"/>
<dbReference type="PANTHER" id="PTHR30008">
    <property type="entry name" value="EXODEOXYRIBONUCLEASE 7 LARGE SUBUNIT"/>
    <property type="match status" value="1"/>
</dbReference>
<dbReference type="GO" id="GO:0003676">
    <property type="term" value="F:nucleic acid binding"/>
    <property type="evidence" value="ECO:0007669"/>
    <property type="project" value="InterPro"/>
</dbReference>
<evidence type="ECO:0000256" key="1">
    <source>
        <dbReference type="ARBA" id="ARBA00022490"/>
    </source>
</evidence>
<dbReference type="AlphaFoldDB" id="A0A7Y9DNP6"/>
<comment type="subunit">
    <text evidence="5">Heterooligomer composed of large and small subunits.</text>
</comment>
<feature type="domain" description="OB-fold nucleic acid binding" evidence="8">
    <location>
        <begin position="27"/>
        <end position="121"/>
    </location>
</feature>
<comment type="similarity">
    <text evidence="5 6">Belongs to the XseA family.</text>
</comment>
<keyword evidence="4 5" id="KW-0269">Exonuclease</keyword>
<dbReference type="PANTHER" id="PTHR30008:SF0">
    <property type="entry name" value="EXODEOXYRIBONUCLEASE 7 LARGE SUBUNIT"/>
    <property type="match status" value="1"/>
</dbReference>
<evidence type="ECO:0000256" key="4">
    <source>
        <dbReference type="ARBA" id="ARBA00022839"/>
    </source>
</evidence>
<comment type="catalytic activity">
    <reaction evidence="5 6">
        <text>Exonucleolytic cleavage in either 5'- to 3'- or 3'- to 5'-direction to yield nucleoside 5'-phosphates.</text>
        <dbReference type="EC" id="3.1.11.6"/>
    </reaction>
</comment>
<sequence>MPAADPPVRRPTSAGETTAENPWPVRLLAAKMDAYIARMPWTWVEGQVVQVNDRPGASVVFVTLRDADTDMSLPVTITRRVLGRLRETLPDGLAHGTRVVVHAKPEFFAKRGSLSLAADDVRPVGVGELLARLEHLKRVLRSEGLFDASRKQELPFLPRTVGLVCGRASAAERDVVENARLRWPAVRFEVREVAVQGPHAVTEVVAALAELDADPDVDVVVIARGGGSVEDLLPFSNEALVRAVAGTRTPVVSAIGHEVDSPLLDLVADVRASTPTDAARLVVPDVAEELAGVRQLRARARRAVTGRLEQEEHALAALRSRPVLAAPHVLLDARRDEVDALRERARRGLGHRLDRARVDVDHLRASVRALSPRSTLLRGYAVVQRPDGSLVRTPQDAPEGTRLRIRLPDGEVAATAGEAG</sequence>
<dbReference type="InterPro" id="IPR003753">
    <property type="entry name" value="Exonuc_VII_L"/>
</dbReference>
<reference evidence="9 10" key="1">
    <citation type="submission" date="2020-07" db="EMBL/GenBank/DDBJ databases">
        <title>Sequencing the genomes of 1000 actinobacteria strains.</title>
        <authorList>
            <person name="Klenk H.-P."/>
        </authorList>
    </citation>
    <scope>NUCLEOTIDE SEQUENCE [LARGE SCALE GENOMIC DNA]</scope>
    <source>
        <strain evidence="9 10">DSM 7487</strain>
    </source>
</reference>
<proteinExistence type="inferred from homology"/>
<keyword evidence="1 5" id="KW-0963">Cytoplasm</keyword>
<evidence type="ECO:0000313" key="9">
    <source>
        <dbReference type="EMBL" id="NYD23966.1"/>
    </source>
</evidence>
<evidence type="ECO:0000256" key="6">
    <source>
        <dbReference type="RuleBase" id="RU004355"/>
    </source>
</evidence>
<evidence type="ECO:0000256" key="3">
    <source>
        <dbReference type="ARBA" id="ARBA00022801"/>
    </source>
</evidence>
<dbReference type="CDD" id="cd04489">
    <property type="entry name" value="ExoVII_LU_OBF"/>
    <property type="match status" value="1"/>
</dbReference>
<accession>A0A7Y9DNP6</accession>
<comment type="subcellular location">
    <subcellularLocation>
        <location evidence="5 6">Cytoplasm</location>
    </subcellularLocation>
</comment>
<name>A0A7Y9DNP6_9ACTN</name>
<keyword evidence="3 5" id="KW-0378">Hydrolase</keyword>
<dbReference type="Pfam" id="PF02601">
    <property type="entry name" value="Exonuc_VII_L"/>
    <property type="match status" value="1"/>
</dbReference>
<evidence type="ECO:0000256" key="5">
    <source>
        <dbReference type="HAMAP-Rule" id="MF_00378"/>
    </source>
</evidence>
<dbReference type="GO" id="GO:0008855">
    <property type="term" value="F:exodeoxyribonuclease VII activity"/>
    <property type="evidence" value="ECO:0007669"/>
    <property type="project" value="UniProtKB-UniRule"/>
</dbReference>
<comment type="caution">
    <text evidence="9">The sequence shown here is derived from an EMBL/GenBank/DDBJ whole genome shotgun (WGS) entry which is preliminary data.</text>
</comment>
<gene>
    <name evidence="5" type="primary">xseA</name>
    <name evidence="9" type="ORF">BJ968_003506</name>
</gene>
<dbReference type="InterPro" id="IPR020579">
    <property type="entry name" value="Exonuc_VII_lsu_C"/>
</dbReference>
<dbReference type="Pfam" id="PF13742">
    <property type="entry name" value="tRNA_anti_2"/>
    <property type="match status" value="1"/>
</dbReference>
<feature type="domain" description="Exonuclease VII large subunit C-terminal" evidence="7">
    <location>
        <begin position="145"/>
        <end position="365"/>
    </location>
</feature>
<evidence type="ECO:0000259" key="7">
    <source>
        <dbReference type="Pfam" id="PF02601"/>
    </source>
</evidence>
<dbReference type="NCBIfam" id="TIGR00237">
    <property type="entry name" value="xseA"/>
    <property type="match status" value="1"/>
</dbReference>
<organism evidence="9 10">
    <name type="scientific">Kineococcus aurantiacus</name>
    <dbReference type="NCBI Taxonomy" id="37633"/>
    <lineage>
        <taxon>Bacteria</taxon>
        <taxon>Bacillati</taxon>
        <taxon>Actinomycetota</taxon>
        <taxon>Actinomycetes</taxon>
        <taxon>Kineosporiales</taxon>
        <taxon>Kineosporiaceae</taxon>
        <taxon>Kineococcus</taxon>
    </lineage>
</organism>
<evidence type="ECO:0000259" key="8">
    <source>
        <dbReference type="Pfam" id="PF13742"/>
    </source>
</evidence>
<dbReference type="HAMAP" id="MF_00378">
    <property type="entry name" value="Exonuc_7_L"/>
    <property type="match status" value="1"/>
</dbReference>
<dbReference type="GO" id="GO:0009318">
    <property type="term" value="C:exodeoxyribonuclease VII complex"/>
    <property type="evidence" value="ECO:0007669"/>
    <property type="project" value="UniProtKB-UniRule"/>
</dbReference>
<evidence type="ECO:0000256" key="2">
    <source>
        <dbReference type="ARBA" id="ARBA00022722"/>
    </source>
</evidence>
<evidence type="ECO:0000313" key="10">
    <source>
        <dbReference type="Proteomes" id="UP000521922"/>
    </source>
</evidence>
<dbReference type="GO" id="GO:0005737">
    <property type="term" value="C:cytoplasm"/>
    <property type="evidence" value="ECO:0007669"/>
    <property type="project" value="UniProtKB-SubCell"/>
</dbReference>
<dbReference type="InterPro" id="IPR025824">
    <property type="entry name" value="OB-fold_nuc-bd_dom"/>
</dbReference>
<keyword evidence="2 5" id="KW-0540">Nuclease</keyword>
<dbReference type="GO" id="GO:0006308">
    <property type="term" value="P:DNA catabolic process"/>
    <property type="evidence" value="ECO:0007669"/>
    <property type="project" value="UniProtKB-UniRule"/>
</dbReference>
<protein>
    <recommendedName>
        <fullName evidence="5">Exodeoxyribonuclease 7 large subunit</fullName>
        <ecNumber evidence="5">3.1.11.6</ecNumber>
    </recommendedName>
    <alternativeName>
        <fullName evidence="5">Exodeoxyribonuclease VII large subunit</fullName>
        <shortName evidence="5">Exonuclease VII large subunit</shortName>
    </alternativeName>
</protein>
<dbReference type="Proteomes" id="UP000521922">
    <property type="component" value="Unassembled WGS sequence"/>
</dbReference>
<dbReference type="RefSeq" id="WP_343078096.1">
    <property type="nucleotide sequence ID" value="NZ_BAAAGN010000003.1"/>
</dbReference>
<dbReference type="EMBL" id="JACCBB010000001">
    <property type="protein sequence ID" value="NYD23966.1"/>
    <property type="molecule type" value="Genomic_DNA"/>
</dbReference>
<keyword evidence="10" id="KW-1185">Reference proteome</keyword>